<gene>
    <name evidence="6" type="ORF">AZF00_04060</name>
</gene>
<keyword evidence="1 4" id="KW-0378">Hydrolase</keyword>
<dbReference type="Pfam" id="PF11815">
    <property type="entry name" value="DUF3336"/>
    <property type="match status" value="1"/>
</dbReference>
<dbReference type="InterPro" id="IPR002641">
    <property type="entry name" value="PNPLA_dom"/>
</dbReference>
<dbReference type="Proteomes" id="UP000074119">
    <property type="component" value="Chromosome"/>
</dbReference>
<evidence type="ECO:0000313" key="7">
    <source>
        <dbReference type="Proteomes" id="UP000074119"/>
    </source>
</evidence>
<dbReference type="PROSITE" id="PS51635">
    <property type="entry name" value="PNPLA"/>
    <property type="match status" value="1"/>
</dbReference>
<dbReference type="GO" id="GO:0004806">
    <property type="term" value="F:triacylglycerol lipase activity"/>
    <property type="evidence" value="ECO:0007669"/>
    <property type="project" value="InterPro"/>
</dbReference>
<evidence type="ECO:0000256" key="2">
    <source>
        <dbReference type="ARBA" id="ARBA00022963"/>
    </source>
</evidence>
<keyword evidence="2 4" id="KW-0442">Lipid degradation</keyword>
<dbReference type="Gene3D" id="3.40.1090.10">
    <property type="entry name" value="Cytosolic phospholipase A2 catalytic domain"/>
    <property type="match status" value="2"/>
</dbReference>
<evidence type="ECO:0000259" key="5">
    <source>
        <dbReference type="PROSITE" id="PS51635"/>
    </source>
</evidence>
<dbReference type="KEGG" id="zal:AZF00_04060"/>
<evidence type="ECO:0000256" key="4">
    <source>
        <dbReference type="PROSITE-ProRule" id="PRU01161"/>
    </source>
</evidence>
<keyword evidence="3 4" id="KW-0443">Lipid metabolism</keyword>
<dbReference type="InterPro" id="IPR050301">
    <property type="entry name" value="NTE"/>
</dbReference>
<dbReference type="RefSeq" id="WP_008246125.1">
    <property type="nucleotide sequence ID" value="NZ_CP014544.1"/>
</dbReference>
<dbReference type="PANTHER" id="PTHR14226:SF10">
    <property type="entry name" value="TRIACYLGLYCEROL LIPASE 4-RELATED"/>
    <property type="match status" value="1"/>
</dbReference>
<sequence>MTQANSYNEWREAAIERDRKSGMLAWRQAESSRLYDYRSIRNRLTKISEKRASGDSKGLLFALNEGIHGNMAGMGNALLYKRAAFGTKFLIDEYTTEVGEALSYLASDDVTNISLAQKADFFQRASHCFGRSALMLSGSGTLFYFHLGVVKSLWEQDLLPKIICGSSGGALISSLVATHSQQELQKIFDPEYIRFEVEQNSRALPGFGLLRKQAIPLSAVKELYARLIPEITFEEAYQLTGYKLNISVAPVEKHQSSRLLNAIASPNVLVRDAVMASSAFPGFFPAVALRAKDEHGNIRPYLEDRKWMDGSISDDMPIKRIARLYGVNHFIVSQTNPAALPFIHGEKSSVGAGVIKRAFKNTTREWLLAGNKLISHPGASQSTFNSAATILGQVLSQTYTGDINILPPSRLHNPISLLAGRSNEEALALINAGEQASWPHIERIRIQTHISRLLDQLLKKIDAQILYPHRH</sequence>
<dbReference type="InterPro" id="IPR021771">
    <property type="entry name" value="Triacylglycerol_lipase_N"/>
</dbReference>
<dbReference type="EMBL" id="CP014544">
    <property type="protein sequence ID" value="AMO67521.1"/>
    <property type="molecule type" value="Genomic_DNA"/>
</dbReference>
<evidence type="ECO:0000256" key="3">
    <source>
        <dbReference type="ARBA" id="ARBA00023098"/>
    </source>
</evidence>
<name>A0A127M2T8_9GAMM</name>
<reference evidence="6 7" key="1">
    <citation type="submission" date="2015-12" db="EMBL/GenBank/DDBJ databases">
        <authorList>
            <person name="Shamseldin A."/>
            <person name="Moawad H."/>
            <person name="Abd El-Rahim W.M."/>
            <person name="Sadowsky M.J."/>
        </authorList>
    </citation>
    <scope>NUCLEOTIDE SEQUENCE [LARGE SCALE GENOMIC DNA]</scope>
    <source>
        <strain evidence="6 7">SM2</strain>
    </source>
</reference>
<feature type="domain" description="PNPLA" evidence="5">
    <location>
        <begin position="134"/>
        <end position="322"/>
    </location>
</feature>
<feature type="active site" description="Proton acceptor" evidence="4">
    <location>
        <position position="309"/>
    </location>
</feature>
<proteinExistence type="predicted"/>
<feature type="short sequence motif" description="GXSXG" evidence="4">
    <location>
        <begin position="165"/>
        <end position="169"/>
    </location>
</feature>
<feature type="active site" description="Nucleophile" evidence="4">
    <location>
        <position position="167"/>
    </location>
</feature>
<dbReference type="GO" id="GO:0016042">
    <property type="term" value="P:lipid catabolic process"/>
    <property type="evidence" value="ECO:0007669"/>
    <property type="project" value="UniProtKB-UniRule"/>
</dbReference>
<accession>A0A127M2T8</accession>
<dbReference type="STRING" id="1470434.AZF00_04060"/>
<organism evidence="6 7">
    <name type="scientific">Zhongshania aliphaticivorans</name>
    <dbReference type="NCBI Taxonomy" id="1470434"/>
    <lineage>
        <taxon>Bacteria</taxon>
        <taxon>Pseudomonadati</taxon>
        <taxon>Pseudomonadota</taxon>
        <taxon>Gammaproteobacteria</taxon>
        <taxon>Cellvibrionales</taxon>
        <taxon>Spongiibacteraceae</taxon>
        <taxon>Zhongshania</taxon>
    </lineage>
</organism>
<evidence type="ECO:0000313" key="6">
    <source>
        <dbReference type="EMBL" id="AMO67521.1"/>
    </source>
</evidence>
<dbReference type="SUPFAM" id="SSF52151">
    <property type="entry name" value="FabD/lysophospholipase-like"/>
    <property type="match status" value="1"/>
</dbReference>
<protein>
    <submittedName>
        <fullName evidence="6">Patatin</fullName>
    </submittedName>
</protein>
<dbReference type="CDD" id="cd07206">
    <property type="entry name" value="Pat_TGL3-4-5_SDP1"/>
    <property type="match status" value="1"/>
</dbReference>
<evidence type="ECO:0000256" key="1">
    <source>
        <dbReference type="ARBA" id="ARBA00022801"/>
    </source>
</evidence>
<dbReference type="Pfam" id="PF01734">
    <property type="entry name" value="Patatin"/>
    <property type="match status" value="1"/>
</dbReference>
<dbReference type="AlphaFoldDB" id="A0A127M2T8"/>
<comment type="caution">
    <text evidence="4">Lacks conserved residue(s) required for the propagation of feature annotation.</text>
</comment>
<dbReference type="InterPro" id="IPR016035">
    <property type="entry name" value="Acyl_Trfase/lysoPLipase"/>
</dbReference>
<dbReference type="PANTHER" id="PTHR14226">
    <property type="entry name" value="NEUROPATHY TARGET ESTERASE/SWISS CHEESE D.MELANOGASTER"/>
    <property type="match status" value="1"/>
</dbReference>